<dbReference type="Proteomes" id="UP000091857">
    <property type="component" value="Chromosome 11"/>
</dbReference>
<dbReference type="GO" id="GO:0006520">
    <property type="term" value="P:amino acid metabolic process"/>
    <property type="evidence" value="ECO:0000318"/>
    <property type="project" value="GO_Central"/>
</dbReference>
<keyword evidence="6" id="KW-1185">Reference proteome</keyword>
<dbReference type="EMBL" id="CM004397">
    <property type="protein sequence ID" value="OAY36818.1"/>
    <property type="molecule type" value="Genomic_DNA"/>
</dbReference>
<feature type="domain" description="PdxS/SNZ N-terminal" evidence="4">
    <location>
        <begin position="28"/>
        <end position="223"/>
    </location>
</feature>
<dbReference type="InterPro" id="IPR033755">
    <property type="entry name" value="PdxS/SNZ_N"/>
</dbReference>
<sequence>MSDTDIEIPVVDSFADNNGEEVQENLFSVKVGFAQSMLVSGGQVIVEVTNAEEAKIAEESGAACCVVHQERRMPDLSIVRKIKRAVSIPVMVRIRVGHFVEAWILEAAGVDYIDESELMGYAANETYISKQYFRVPFACTCKNLKQALARIKEGAAIIWIQGDQEGSLLNETVDNVKSIMQTTSNLKNCNQDEVSTFAKEMDASDELVREIREMGKLPVVQIAMGGIETPADAALMMHLGCDGVCIRSEIFEFEHAYSWNPSKRIRAMVKAVEHYDNPRVLAECSNTEEDDDTEDLV</sequence>
<comment type="caution">
    <text evidence="5">The sequence shown here is derived from an EMBL/GenBank/DDBJ whole genome shotgun (WGS) entry which is preliminary data.</text>
</comment>
<dbReference type="Gramene" id="Manes.11G051100.1.v8.1">
    <property type="protein sequence ID" value="Manes.11G051100.1.v8.1.CDS.1"/>
    <property type="gene ID" value="Manes.11G051100.v8.1"/>
</dbReference>
<dbReference type="InterPro" id="IPR001852">
    <property type="entry name" value="PdxS/SNZ"/>
</dbReference>
<dbReference type="PANTHER" id="PTHR31829:SF2">
    <property type="entry name" value="PYRIDOXAL 5'-PHOSPHATE SYNTHASE-LIKE SUBUNIT PDX1.2"/>
    <property type="match status" value="1"/>
</dbReference>
<protein>
    <recommendedName>
        <fullName evidence="4">PdxS/SNZ N-terminal domain-containing protein</fullName>
    </recommendedName>
</protein>
<keyword evidence="2" id="KW-0663">Pyridoxal phosphate</keyword>
<dbReference type="Gene3D" id="3.20.20.70">
    <property type="entry name" value="Aldolase class I"/>
    <property type="match status" value="1"/>
</dbReference>
<evidence type="ECO:0000256" key="2">
    <source>
        <dbReference type="ARBA" id="ARBA00022898"/>
    </source>
</evidence>
<dbReference type="OrthoDB" id="1660966at2759"/>
<dbReference type="STRING" id="3983.A0A2C9UZT7"/>
<dbReference type="InterPro" id="IPR011060">
    <property type="entry name" value="RibuloseP-bd_barrel"/>
</dbReference>
<organism evidence="5 6">
    <name type="scientific">Manihot esculenta</name>
    <name type="common">Cassava</name>
    <name type="synonym">Jatropha manihot</name>
    <dbReference type="NCBI Taxonomy" id="3983"/>
    <lineage>
        <taxon>Eukaryota</taxon>
        <taxon>Viridiplantae</taxon>
        <taxon>Streptophyta</taxon>
        <taxon>Embryophyta</taxon>
        <taxon>Tracheophyta</taxon>
        <taxon>Spermatophyta</taxon>
        <taxon>Magnoliopsida</taxon>
        <taxon>eudicotyledons</taxon>
        <taxon>Gunneridae</taxon>
        <taxon>Pentapetalae</taxon>
        <taxon>rosids</taxon>
        <taxon>fabids</taxon>
        <taxon>Malpighiales</taxon>
        <taxon>Euphorbiaceae</taxon>
        <taxon>Crotonoideae</taxon>
        <taxon>Manihoteae</taxon>
        <taxon>Manihot</taxon>
    </lineage>
</organism>
<dbReference type="GO" id="GO:0016843">
    <property type="term" value="F:amine-lyase activity"/>
    <property type="evidence" value="ECO:0000318"/>
    <property type="project" value="GO_Central"/>
</dbReference>
<dbReference type="GO" id="GO:0042823">
    <property type="term" value="P:pyridoxal phosphate biosynthetic process"/>
    <property type="evidence" value="ECO:0000318"/>
    <property type="project" value="GO_Central"/>
</dbReference>
<reference evidence="6" key="1">
    <citation type="journal article" date="2016" name="Nat. Biotechnol.">
        <title>Sequencing wild and cultivated cassava and related species reveals extensive interspecific hybridization and genetic diversity.</title>
        <authorList>
            <person name="Bredeson J.V."/>
            <person name="Lyons J.B."/>
            <person name="Prochnik S.E."/>
            <person name="Wu G.A."/>
            <person name="Ha C.M."/>
            <person name="Edsinger-Gonzales E."/>
            <person name="Grimwood J."/>
            <person name="Schmutz J."/>
            <person name="Rabbi I.Y."/>
            <person name="Egesi C."/>
            <person name="Nauluvula P."/>
            <person name="Lebot V."/>
            <person name="Ndunguru J."/>
            <person name="Mkamilo G."/>
            <person name="Bart R.S."/>
            <person name="Setter T.L."/>
            <person name="Gleadow R.M."/>
            <person name="Kulakow P."/>
            <person name="Ferguson M.E."/>
            <person name="Rounsley S."/>
            <person name="Rokhsar D.S."/>
        </authorList>
    </citation>
    <scope>NUCLEOTIDE SEQUENCE [LARGE SCALE GENOMIC DNA]</scope>
    <source>
        <strain evidence="6">cv. AM560-2</strain>
    </source>
</reference>
<evidence type="ECO:0000256" key="3">
    <source>
        <dbReference type="PROSITE-ProRule" id="PRU00481"/>
    </source>
</evidence>
<evidence type="ECO:0000313" key="6">
    <source>
        <dbReference type="Proteomes" id="UP000091857"/>
    </source>
</evidence>
<dbReference type="InterPro" id="IPR013785">
    <property type="entry name" value="Aldolase_TIM"/>
</dbReference>
<evidence type="ECO:0000256" key="1">
    <source>
        <dbReference type="ARBA" id="ARBA00007281"/>
    </source>
</evidence>
<accession>A0A2C9UZT7</accession>
<dbReference type="Pfam" id="PF01680">
    <property type="entry name" value="SOR_SNZ"/>
    <property type="match status" value="1"/>
</dbReference>
<name>A0A2C9UZT7_MANES</name>
<dbReference type="GO" id="GO:0008615">
    <property type="term" value="P:pyridoxine biosynthetic process"/>
    <property type="evidence" value="ECO:0000318"/>
    <property type="project" value="GO_Central"/>
</dbReference>
<gene>
    <name evidence="5" type="ORF">MANES_11G051100v8</name>
</gene>
<evidence type="ECO:0000313" key="5">
    <source>
        <dbReference type="EMBL" id="OAY36818.1"/>
    </source>
</evidence>
<evidence type="ECO:0000259" key="4">
    <source>
        <dbReference type="Pfam" id="PF01680"/>
    </source>
</evidence>
<proteinExistence type="inferred from homology"/>
<dbReference type="PANTHER" id="PTHR31829">
    <property type="entry name" value="PYRIDOXAL 5'-PHOSPHATE SYNTHASE SUBUNIT SNZ1-RELATED"/>
    <property type="match status" value="1"/>
</dbReference>
<dbReference type="PROSITE" id="PS51129">
    <property type="entry name" value="PDXS_SNZ_2"/>
    <property type="match status" value="1"/>
</dbReference>
<dbReference type="SUPFAM" id="SSF51366">
    <property type="entry name" value="Ribulose-phoshate binding barrel"/>
    <property type="match status" value="1"/>
</dbReference>
<dbReference type="AlphaFoldDB" id="A0A2C9UZT7"/>
<comment type="similarity">
    <text evidence="1 3">Belongs to the PdxS/SNZ family.</text>
</comment>